<keyword evidence="1" id="KW-0694">RNA-binding</keyword>
<accession>A0A803TYP4</accession>
<dbReference type="InterPro" id="IPR012677">
    <property type="entry name" value="Nucleotide-bd_a/b_plait_sf"/>
</dbReference>
<evidence type="ECO:0000259" key="2">
    <source>
        <dbReference type="PROSITE" id="PS50102"/>
    </source>
</evidence>
<evidence type="ECO:0000256" key="1">
    <source>
        <dbReference type="PROSITE-ProRule" id="PRU00176"/>
    </source>
</evidence>
<proteinExistence type="predicted"/>
<dbReference type="PROSITE" id="PS50102">
    <property type="entry name" value="RRM"/>
    <property type="match status" value="1"/>
</dbReference>
<reference evidence="3" key="3">
    <citation type="submission" date="2025-09" db="UniProtKB">
        <authorList>
            <consortium name="Ensembl"/>
        </authorList>
    </citation>
    <scope>IDENTIFICATION</scope>
</reference>
<dbReference type="Proteomes" id="UP000001646">
    <property type="component" value="Unplaced"/>
</dbReference>
<dbReference type="InParanoid" id="A0A803TYP4"/>
<reference evidence="3" key="2">
    <citation type="submission" date="2025-08" db="UniProtKB">
        <authorList>
            <consortium name="Ensembl"/>
        </authorList>
    </citation>
    <scope>IDENTIFICATION</scope>
</reference>
<dbReference type="PANTHER" id="PTHR23147">
    <property type="entry name" value="SERINE/ARGININE RICH SPLICING FACTOR"/>
    <property type="match status" value="1"/>
</dbReference>
<dbReference type="CDD" id="cd00590">
    <property type="entry name" value="RRM_SF"/>
    <property type="match status" value="1"/>
</dbReference>
<dbReference type="SUPFAM" id="SSF54928">
    <property type="entry name" value="RNA-binding domain, RBD"/>
    <property type="match status" value="1"/>
</dbReference>
<feature type="domain" description="RRM" evidence="2">
    <location>
        <begin position="4"/>
        <end position="77"/>
    </location>
</feature>
<dbReference type="SMART" id="SM00360">
    <property type="entry name" value="RRM"/>
    <property type="match status" value="2"/>
</dbReference>
<evidence type="ECO:0000313" key="4">
    <source>
        <dbReference type="Proteomes" id="UP000001646"/>
    </source>
</evidence>
<dbReference type="Pfam" id="PF00076">
    <property type="entry name" value="RRM_1"/>
    <property type="match status" value="1"/>
</dbReference>
<dbReference type="Gene3D" id="3.30.70.330">
    <property type="match status" value="2"/>
</dbReference>
<dbReference type="InterPro" id="IPR000504">
    <property type="entry name" value="RRM_dom"/>
</dbReference>
<dbReference type="InterPro" id="IPR050907">
    <property type="entry name" value="SRSF"/>
</dbReference>
<keyword evidence="4" id="KW-1185">Reference proteome</keyword>
<protein>
    <recommendedName>
        <fullName evidence="2">RRM domain-containing protein</fullName>
    </recommendedName>
</protein>
<organism evidence="3 4">
    <name type="scientific">Anolis carolinensis</name>
    <name type="common">Green anole</name>
    <name type="synonym">American chameleon</name>
    <dbReference type="NCBI Taxonomy" id="28377"/>
    <lineage>
        <taxon>Eukaryota</taxon>
        <taxon>Metazoa</taxon>
        <taxon>Chordata</taxon>
        <taxon>Craniata</taxon>
        <taxon>Vertebrata</taxon>
        <taxon>Euteleostomi</taxon>
        <taxon>Lepidosauria</taxon>
        <taxon>Squamata</taxon>
        <taxon>Bifurcata</taxon>
        <taxon>Unidentata</taxon>
        <taxon>Episquamata</taxon>
        <taxon>Toxicofera</taxon>
        <taxon>Iguania</taxon>
        <taxon>Dactyloidae</taxon>
        <taxon>Anolis</taxon>
    </lineage>
</organism>
<dbReference type="InterPro" id="IPR035979">
    <property type="entry name" value="RBD_domain_sf"/>
</dbReference>
<evidence type="ECO:0000313" key="3">
    <source>
        <dbReference type="Ensembl" id="ENSACAP00000040334.1"/>
    </source>
</evidence>
<reference evidence="3" key="1">
    <citation type="submission" date="2009-12" db="EMBL/GenBank/DDBJ databases">
        <title>The Genome Sequence of Anolis carolinensis (Green Anole Lizard).</title>
        <authorList>
            <consortium name="The Genome Sequencing Platform"/>
            <person name="Di Palma F."/>
            <person name="Alfoldi J."/>
            <person name="Heiman D."/>
            <person name="Young S."/>
            <person name="Grabherr M."/>
            <person name="Johnson J."/>
            <person name="Lander E.S."/>
            <person name="Lindblad-Toh K."/>
        </authorList>
    </citation>
    <scope>NUCLEOTIDE SEQUENCE [LARGE SCALE GENOMIC DNA]</scope>
    <source>
        <strain evidence="3">JBL SC #1</strain>
    </source>
</reference>
<dbReference type="FunFam" id="3.30.70.330:FF:001668">
    <property type="match status" value="1"/>
</dbReference>
<name>A0A803TYP4_ANOCA</name>
<sequence length="150" mass="16559">IRSVRLFVRGFPRGSTQRDMRRHFEKAVGPGDVLDVSVRGLCAIVRMRDEAAGERARRELHGQPFLGIPISVHRFRGIKIYVGGLPEYCAPEDLRPLFQEYGPVAECGVVKGVVPSLSPSKLFLSSRSPAVLSSTDDLQLVAGPMFPAWE</sequence>
<dbReference type="Ensembl" id="ENSACAT00000047722.1">
    <property type="protein sequence ID" value="ENSACAP00000040334.1"/>
    <property type="gene ID" value="ENSACAG00000043826.1"/>
</dbReference>
<dbReference type="AlphaFoldDB" id="A0A803TYP4"/>
<dbReference type="GO" id="GO:0003723">
    <property type="term" value="F:RNA binding"/>
    <property type="evidence" value="ECO:0007669"/>
    <property type="project" value="UniProtKB-UniRule"/>
</dbReference>
<dbReference type="GeneTree" id="ENSGT01040000244370"/>